<evidence type="ECO:0000259" key="5">
    <source>
        <dbReference type="Pfam" id="PF02926"/>
    </source>
</evidence>
<evidence type="ECO:0000256" key="2">
    <source>
        <dbReference type="ARBA" id="ARBA00022679"/>
    </source>
</evidence>
<dbReference type="PANTHER" id="PTHR47313">
    <property type="entry name" value="RIBOSOMAL RNA LARGE SUBUNIT METHYLTRANSFERASE K/L"/>
    <property type="match status" value="1"/>
</dbReference>
<dbReference type="OrthoDB" id="9809404at2"/>
<dbReference type="EMBL" id="ATFF01000006">
    <property type="protein sequence ID" value="EPF31971.1"/>
    <property type="molecule type" value="Genomic_DNA"/>
</dbReference>
<dbReference type="Pfam" id="PF01170">
    <property type="entry name" value="UPF0020"/>
    <property type="match status" value="1"/>
</dbReference>
<feature type="domain" description="THUMP" evidence="5">
    <location>
        <begin position="68"/>
        <end position="153"/>
    </location>
</feature>
<gene>
    <name evidence="7" type="ORF">HMPREF9194_02326</name>
</gene>
<dbReference type="PATRIC" id="fig|1125699.3.peg.2342"/>
<dbReference type="PANTHER" id="PTHR47313:SF1">
    <property type="entry name" value="RIBOSOMAL RNA LARGE SUBUNIT METHYLTRANSFERASE K_L"/>
    <property type="match status" value="1"/>
</dbReference>
<dbReference type="InterPro" id="IPR000241">
    <property type="entry name" value="RlmKL-like_Mtase"/>
</dbReference>
<dbReference type="eggNOG" id="COG0116">
    <property type="taxonomic scope" value="Bacteria"/>
</dbReference>
<dbReference type="Gene3D" id="3.40.50.150">
    <property type="entry name" value="Vaccinia Virus protein VP39"/>
    <property type="match status" value="1"/>
</dbReference>
<keyword evidence="2" id="KW-0808">Transferase</keyword>
<organism evidence="7 8">
    <name type="scientific">Treponema maltophilum ATCC 51939</name>
    <dbReference type="NCBI Taxonomy" id="1125699"/>
    <lineage>
        <taxon>Bacteria</taxon>
        <taxon>Pseudomonadati</taxon>
        <taxon>Spirochaetota</taxon>
        <taxon>Spirochaetia</taxon>
        <taxon>Spirochaetales</taxon>
        <taxon>Treponemataceae</taxon>
        <taxon>Treponema</taxon>
    </lineage>
</organism>
<feature type="region of interest" description="Disordered" evidence="3">
    <location>
        <begin position="390"/>
        <end position="409"/>
    </location>
</feature>
<comment type="caution">
    <text evidence="7">The sequence shown here is derived from an EMBL/GenBank/DDBJ whole genome shotgun (WGS) entry which is preliminary data.</text>
</comment>
<dbReference type="Pfam" id="PF22020">
    <property type="entry name" value="RlmL_1st"/>
    <property type="match status" value="1"/>
</dbReference>
<evidence type="ECO:0000313" key="7">
    <source>
        <dbReference type="EMBL" id="EPF31971.1"/>
    </source>
</evidence>
<dbReference type="CDD" id="cd11715">
    <property type="entry name" value="THUMP_AdoMetMT"/>
    <property type="match status" value="1"/>
</dbReference>
<reference evidence="7 8" key="1">
    <citation type="submission" date="2013-04" db="EMBL/GenBank/DDBJ databases">
        <title>The Genome Sequence of Treponema maltophilum ATCC 51939.</title>
        <authorList>
            <consortium name="The Broad Institute Genomics Platform"/>
            <person name="Earl A."/>
            <person name="Ward D."/>
            <person name="Feldgarden M."/>
            <person name="Gevers D."/>
            <person name="Leonetti C."/>
            <person name="Blanton J.M."/>
            <person name="Dewhirst F.E."/>
            <person name="Izard J."/>
            <person name="Walker B."/>
            <person name="Young S."/>
            <person name="Zeng Q."/>
            <person name="Gargeya S."/>
            <person name="Fitzgerald M."/>
            <person name="Haas B."/>
            <person name="Abouelleil A."/>
            <person name="Allen A.W."/>
            <person name="Alvarado L."/>
            <person name="Arachchi H.M."/>
            <person name="Berlin A.M."/>
            <person name="Chapman S.B."/>
            <person name="Gainer-Dewar J."/>
            <person name="Goldberg J."/>
            <person name="Griggs A."/>
            <person name="Gujja S."/>
            <person name="Hansen M."/>
            <person name="Howarth C."/>
            <person name="Imamovic A."/>
            <person name="Ireland A."/>
            <person name="Larimer J."/>
            <person name="McCowan C."/>
            <person name="Murphy C."/>
            <person name="Pearson M."/>
            <person name="Poon T.W."/>
            <person name="Priest M."/>
            <person name="Roberts A."/>
            <person name="Saif S."/>
            <person name="Shea T."/>
            <person name="Sisk P."/>
            <person name="Sykes S."/>
            <person name="Wortman J."/>
            <person name="Nusbaum C."/>
            <person name="Birren B."/>
        </authorList>
    </citation>
    <scope>NUCLEOTIDE SEQUENCE [LARGE SCALE GENOMIC DNA]</scope>
    <source>
        <strain evidence="7 8">ATCC 51939</strain>
    </source>
</reference>
<dbReference type="InterPro" id="IPR004114">
    <property type="entry name" value="THUMP_dom"/>
</dbReference>
<feature type="domain" description="RlmL ferredoxin-like" evidence="6">
    <location>
        <begin position="3"/>
        <end position="58"/>
    </location>
</feature>
<dbReference type="AlphaFoldDB" id="S3K4Q5"/>
<dbReference type="STRING" id="1125699.HMPREF9194_02326"/>
<dbReference type="InterPro" id="IPR002052">
    <property type="entry name" value="DNA_methylase_N6_adenine_CS"/>
</dbReference>
<accession>S3K4Q5</accession>
<evidence type="ECO:0000256" key="1">
    <source>
        <dbReference type="ARBA" id="ARBA00022603"/>
    </source>
</evidence>
<dbReference type="GO" id="GO:0070043">
    <property type="term" value="F:rRNA (guanine-N7-)-methyltransferase activity"/>
    <property type="evidence" value="ECO:0007669"/>
    <property type="project" value="TreeGrafter"/>
</dbReference>
<dbReference type="PROSITE" id="PS00092">
    <property type="entry name" value="N6_MTASE"/>
    <property type="match status" value="1"/>
</dbReference>
<dbReference type="GO" id="GO:0008990">
    <property type="term" value="F:rRNA (guanine-N2-)-methyltransferase activity"/>
    <property type="evidence" value="ECO:0007669"/>
    <property type="project" value="TreeGrafter"/>
</dbReference>
<name>S3K4Q5_TREMA</name>
<dbReference type="Proteomes" id="UP000014541">
    <property type="component" value="Unassembled WGS sequence"/>
</dbReference>
<dbReference type="InterPro" id="IPR029063">
    <property type="entry name" value="SAM-dependent_MTases_sf"/>
</dbReference>
<keyword evidence="8" id="KW-1185">Reference proteome</keyword>
<evidence type="ECO:0000256" key="3">
    <source>
        <dbReference type="SAM" id="MobiDB-lite"/>
    </source>
</evidence>
<sequence>MTTLAALCAIGAEKVLANEIKKLGYAVRSNAPGRVLFDCPEKELFRPNLCLRTADRIYLQAASFAAPDFDALFEGVHAVQWQDFFKKDVKLHIDKVRIHKSALRSEHGVQSVVHKAVCAKLGSCWRMNVLPESGAQADIRVYVENDTVSVFLDLSGAPLNRRGYRKDGGSAPIRESTAAVLLQLMCWKRKMPLHDPFCGSGTIAIEAALYAYNVAPGFGRRFALENLAVFDAASADEIRKKEAANIRPDVLARITGTDIDPAAAERARVNAERAFAGAGRALQLIGSDLKIPRPDFECADFKELQAPYNEGCIITNPPYGERLGDEEEIPALYKSMGSLFTDFKGWNMGFITAYADFERCIGKRASQAKNLKSGNLDTVFYIYNEQGYGKHSTQPTEEKDGNRYRPRKA</sequence>
<evidence type="ECO:0000259" key="6">
    <source>
        <dbReference type="Pfam" id="PF22020"/>
    </source>
</evidence>
<dbReference type="Pfam" id="PF02926">
    <property type="entry name" value="THUMP"/>
    <property type="match status" value="1"/>
</dbReference>
<dbReference type="InterPro" id="IPR053943">
    <property type="entry name" value="RlmKL-like_Mtase_CS"/>
</dbReference>
<proteinExistence type="predicted"/>
<dbReference type="RefSeq" id="WP_016526577.1">
    <property type="nucleotide sequence ID" value="NZ_KE332518.1"/>
</dbReference>
<dbReference type="Gene3D" id="3.30.2130.30">
    <property type="match status" value="1"/>
</dbReference>
<dbReference type="InterPro" id="IPR054170">
    <property type="entry name" value="RlmL_1st"/>
</dbReference>
<dbReference type="GO" id="GO:0003723">
    <property type="term" value="F:RNA binding"/>
    <property type="evidence" value="ECO:0007669"/>
    <property type="project" value="InterPro"/>
</dbReference>
<protein>
    <submittedName>
        <fullName evidence="7">Uncharacterized protein</fullName>
    </submittedName>
</protein>
<feature type="domain" description="Ribosomal RNA large subunit methyltransferase K/L-like methyltransferase" evidence="4">
    <location>
        <begin position="162"/>
        <end position="379"/>
    </location>
</feature>
<evidence type="ECO:0000259" key="4">
    <source>
        <dbReference type="Pfam" id="PF01170"/>
    </source>
</evidence>
<dbReference type="PROSITE" id="PS01261">
    <property type="entry name" value="UPF0020"/>
    <property type="match status" value="1"/>
</dbReference>
<keyword evidence="1" id="KW-0489">Methyltransferase</keyword>
<dbReference type="SUPFAM" id="SSF53335">
    <property type="entry name" value="S-adenosyl-L-methionine-dependent methyltransferases"/>
    <property type="match status" value="1"/>
</dbReference>
<dbReference type="HOGENOM" id="CLU_032119_3_1_12"/>
<evidence type="ECO:0000313" key="8">
    <source>
        <dbReference type="Proteomes" id="UP000014541"/>
    </source>
</evidence>